<sequence>MSNYQEATFYPLSHFSNPVLVLLGQDLKRLRLLLKLKKWNAAEKICYYG</sequence>
<protein>
    <submittedName>
        <fullName evidence="1">Uncharacterized protein</fullName>
    </submittedName>
</protein>
<dbReference type="AlphaFoldDB" id="A0A8H8XC37"/>
<dbReference type="RefSeq" id="WP_158009255.1">
    <property type="nucleotide sequence ID" value="NZ_CAESAQ020000043.1"/>
</dbReference>
<accession>A0A8H8XC37</accession>
<proteinExistence type="predicted"/>
<organism evidence="1 2">
    <name type="scientific">Bathymodiolus thermophilus thioautotrophic gill symbiont</name>
    <dbReference type="NCBI Taxonomy" id="2360"/>
    <lineage>
        <taxon>Bacteria</taxon>
        <taxon>Pseudomonadati</taxon>
        <taxon>Pseudomonadota</taxon>
        <taxon>Gammaproteobacteria</taxon>
        <taxon>sulfur-oxidizing symbionts</taxon>
    </lineage>
</organism>
<comment type="caution">
    <text evidence="1">The sequence shown here is derived from an EMBL/GenBank/DDBJ whole genome shotgun (WGS) entry which is preliminary data.</text>
</comment>
<dbReference type="EMBL" id="CAESAQ020000043">
    <property type="protein sequence ID" value="CAB5497737.1"/>
    <property type="molecule type" value="Genomic_DNA"/>
</dbReference>
<gene>
    <name evidence="1" type="ORF">THERMOS_722</name>
</gene>
<evidence type="ECO:0000313" key="1">
    <source>
        <dbReference type="EMBL" id="CAB5497737.1"/>
    </source>
</evidence>
<reference evidence="1 2" key="1">
    <citation type="submission" date="2020-05" db="EMBL/GenBank/DDBJ databases">
        <authorList>
            <person name="Petersen J."/>
            <person name="Sayavedra L."/>
        </authorList>
    </citation>
    <scope>NUCLEOTIDE SEQUENCE [LARGE SCALE GENOMIC DNA]</scope>
    <source>
        <strain evidence="1">B thermophilus SOXS</strain>
    </source>
</reference>
<keyword evidence="2" id="KW-1185">Reference proteome</keyword>
<evidence type="ECO:0000313" key="2">
    <source>
        <dbReference type="Proteomes" id="UP000643672"/>
    </source>
</evidence>
<dbReference type="Proteomes" id="UP000643672">
    <property type="component" value="Unassembled WGS sequence"/>
</dbReference>
<name>A0A8H8XC37_9GAMM</name>